<feature type="transmembrane region" description="Helical" evidence="1">
    <location>
        <begin position="122"/>
        <end position="144"/>
    </location>
</feature>
<evidence type="ECO:0000313" key="4">
    <source>
        <dbReference type="Proteomes" id="UP001149719"/>
    </source>
</evidence>
<dbReference type="RefSeq" id="WP_269124609.1">
    <property type="nucleotide sequence ID" value="NZ_JAPUBN010000013.1"/>
</dbReference>
<dbReference type="Proteomes" id="UP001149719">
    <property type="component" value="Unassembled WGS sequence"/>
</dbReference>
<evidence type="ECO:0000259" key="2">
    <source>
        <dbReference type="Pfam" id="PF07670"/>
    </source>
</evidence>
<accession>A0ABT4JTC5</accession>
<feature type="transmembrane region" description="Helical" evidence="1">
    <location>
        <begin position="64"/>
        <end position="85"/>
    </location>
</feature>
<gene>
    <name evidence="3" type="ORF">O1D97_08325</name>
</gene>
<proteinExistence type="predicted"/>
<keyword evidence="4" id="KW-1185">Reference proteome</keyword>
<feature type="transmembrane region" description="Helical" evidence="1">
    <location>
        <begin position="254"/>
        <end position="279"/>
    </location>
</feature>
<dbReference type="InterPro" id="IPR011642">
    <property type="entry name" value="Gate_dom"/>
</dbReference>
<feature type="transmembrane region" description="Helical" evidence="1">
    <location>
        <begin position="224"/>
        <end position="242"/>
    </location>
</feature>
<feature type="transmembrane region" description="Helical" evidence="1">
    <location>
        <begin position="21"/>
        <end position="44"/>
    </location>
</feature>
<reference evidence="3" key="1">
    <citation type="submission" date="2022-12" db="EMBL/GenBank/DDBJ databases">
        <title>Marinomonas 15G1-11 sp. nov, isolated from marine algae.</title>
        <authorList>
            <person name="Butt M."/>
            <person name="Choi D.G."/>
            <person name="Kim J.M."/>
            <person name="Lee J.K."/>
            <person name="Baek J.H."/>
            <person name="Jeon C.O."/>
        </authorList>
    </citation>
    <scope>NUCLEOTIDE SEQUENCE</scope>
    <source>
        <strain evidence="3">15G1-11</strain>
    </source>
</reference>
<feature type="domain" description="Nucleoside transporter/FeoB GTPase Gate" evidence="2">
    <location>
        <begin position="20"/>
        <end position="107"/>
    </location>
</feature>
<dbReference type="EMBL" id="JAPUBN010000013">
    <property type="protein sequence ID" value="MCZ2721660.1"/>
    <property type="molecule type" value="Genomic_DNA"/>
</dbReference>
<name>A0ABT4JTC5_9GAMM</name>
<organism evidence="3 4">
    <name type="scientific">Marinomonas phaeophyticola</name>
    <dbReference type="NCBI Taxonomy" id="3004091"/>
    <lineage>
        <taxon>Bacteria</taxon>
        <taxon>Pseudomonadati</taxon>
        <taxon>Pseudomonadota</taxon>
        <taxon>Gammaproteobacteria</taxon>
        <taxon>Oceanospirillales</taxon>
        <taxon>Oceanospirillaceae</taxon>
        <taxon>Marinomonas</taxon>
    </lineage>
</organism>
<evidence type="ECO:0000313" key="3">
    <source>
        <dbReference type="EMBL" id="MCZ2721660.1"/>
    </source>
</evidence>
<dbReference type="Pfam" id="PF07670">
    <property type="entry name" value="Gate"/>
    <property type="match status" value="1"/>
</dbReference>
<feature type="transmembrane region" description="Helical" evidence="1">
    <location>
        <begin position="285"/>
        <end position="303"/>
    </location>
</feature>
<protein>
    <recommendedName>
        <fullName evidence="2">Nucleoside transporter/FeoB GTPase Gate domain-containing protein</fullName>
    </recommendedName>
</protein>
<comment type="caution">
    <text evidence="3">The sequence shown here is derived from an EMBL/GenBank/DDBJ whole genome shotgun (WGS) entry which is preliminary data.</text>
</comment>
<keyword evidence="1" id="KW-1133">Transmembrane helix</keyword>
<feature type="transmembrane region" description="Helical" evidence="1">
    <location>
        <begin position="178"/>
        <end position="204"/>
    </location>
</feature>
<evidence type="ECO:0000256" key="1">
    <source>
        <dbReference type="SAM" id="Phobius"/>
    </source>
</evidence>
<keyword evidence="1" id="KW-0812">Transmembrane</keyword>
<sequence length="325" mass="36062">MHSLKNEVTQLIREIFTITITLFKIMIPAIIIVKILVELGIVPYVAWALEPFMSFVGLPKEASIIWAATMLTSNYTGMVLFFQFFENEPITVAQTTVLASMMLMAHNMPTECAIARKAGVKVLYAVTLRIGAGFLIGWILHLLYTKTGMLQSSNQLIWTPSETDDSLVGWIMQQLESLFYIFVMIAGLVTGLKILKLIGVEALLKSLLSPFLKITGIHKDATSFTLVGMTLGLAFGGGLLINEAKKGVIKKKDIFLSLSLLCLCHSLIEDTILMFLIGADLTSILVFRVIFSFALMIVISQLFKRLPDNKHHHVVVSVTQQPSLK</sequence>
<keyword evidence="1" id="KW-0472">Membrane</keyword>